<reference evidence="1" key="1">
    <citation type="submission" date="2020-10" db="EMBL/GenBank/DDBJ databases">
        <authorList>
            <person name="Gilroy R."/>
        </authorList>
    </citation>
    <scope>NUCLEOTIDE SEQUENCE</scope>
    <source>
        <strain evidence="1">10192</strain>
    </source>
</reference>
<dbReference type="Proteomes" id="UP000823632">
    <property type="component" value="Unassembled WGS sequence"/>
</dbReference>
<evidence type="ECO:0000313" key="2">
    <source>
        <dbReference type="Proteomes" id="UP000823632"/>
    </source>
</evidence>
<evidence type="ECO:0000313" key="1">
    <source>
        <dbReference type="EMBL" id="MBO8430281.1"/>
    </source>
</evidence>
<organism evidence="1 2">
    <name type="scientific">Candidatus Scatousia excrementipullorum</name>
    <dbReference type="NCBI Taxonomy" id="2840936"/>
    <lineage>
        <taxon>Bacteria</taxon>
        <taxon>Candidatus Scatousia</taxon>
    </lineage>
</organism>
<comment type="caution">
    <text evidence="1">The sequence shown here is derived from an EMBL/GenBank/DDBJ whole genome shotgun (WGS) entry which is preliminary data.</text>
</comment>
<gene>
    <name evidence="1" type="ORF">IAC76_02730</name>
</gene>
<reference evidence="1" key="2">
    <citation type="journal article" date="2021" name="PeerJ">
        <title>Extensive microbial diversity within the chicken gut microbiome revealed by metagenomics and culture.</title>
        <authorList>
            <person name="Gilroy R."/>
            <person name="Ravi A."/>
            <person name="Getino M."/>
            <person name="Pursley I."/>
            <person name="Horton D.L."/>
            <person name="Alikhan N.F."/>
            <person name="Baker D."/>
            <person name="Gharbi K."/>
            <person name="Hall N."/>
            <person name="Watson M."/>
            <person name="Adriaenssens E.M."/>
            <person name="Foster-Nyarko E."/>
            <person name="Jarju S."/>
            <person name="Secka A."/>
            <person name="Antonio M."/>
            <person name="Oren A."/>
            <person name="Chaudhuri R.R."/>
            <person name="La Ragione R."/>
            <person name="Hildebrand F."/>
            <person name="Pallen M.J."/>
        </authorList>
    </citation>
    <scope>NUCLEOTIDE SEQUENCE</scope>
    <source>
        <strain evidence="1">10192</strain>
    </source>
</reference>
<sequence length="224" mass="26769">MKDRILRLCRRLDKFTLDEISTIAEDVDEAVLELLLLTLVKEGKLTLRNDLYFYNKQSFNKKYSILSYYPAKILDIVIRCFCLSIPAYKAKDVIGIAESSTMQLYYIFRELIYERQTNKLKSLYDKSPQQGRNRIFYDEEFSFYVYDNQVFVSEKSFQSPEEKAFTKPEIQEFKKVYSYLTRFTSHNSNKVDLLQKLAEGIWRRNKEFEELYFDLKVNLLNISS</sequence>
<accession>A0A9D9GZ00</accession>
<name>A0A9D9GZ00_9BACT</name>
<dbReference type="AlphaFoldDB" id="A0A9D9GZ00"/>
<dbReference type="EMBL" id="JADIND010000059">
    <property type="protein sequence ID" value="MBO8430281.1"/>
    <property type="molecule type" value="Genomic_DNA"/>
</dbReference>
<proteinExistence type="predicted"/>
<protein>
    <submittedName>
        <fullName evidence="1">Uncharacterized protein</fullName>
    </submittedName>
</protein>